<dbReference type="PANTHER" id="PTHR43943:SF2">
    <property type="entry name" value="DEHYDROGENASE_REDUCTASE 4"/>
    <property type="match status" value="1"/>
</dbReference>
<dbReference type="InterPro" id="IPR036291">
    <property type="entry name" value="NAD(P)-bd_dom_sf"/>
</dbReference>
<accession>A0A2S7K190</accession>
<dbReference type="InterPro" id="IPR020904">
    <property type="entry name" value="Sc_DH/Rdtase_CS"/>
</dbReference>
<dbReference type="PROSITE" id="PS00061">
    <property type="entry name" value="ADH_SHORT"/>
    <property type="match status" value="1"/>
</dbReference>
<dbReference type="NCBIfam" id="NF005559">
    <property type="entry name" value="PRK07231.1"/>
    <property type="match status" value="1"/>
</dbReference>
<dbReference type="CDD" id="cd05233">
    <property type="entry name" value="SDR_c"/>
    <property type="match status" value="1"/>
</dbReference>
<comment type="caution">
    <text evidence="2">The sequence shown here is derived from an EMBL/GenBank/DDBJ whole genome shotgun (WGS) entry which is preliminary data.</text>
</comment>
<name>A0A2S7K190_9PROT</name>
<dbReference type="SUPFAM" id="SSF51735">
    <property type="entry name" value="NAD(P)-binding Rossmann-fold domains"/>
    <property type="match status" value="1"/>
</dbReference>
<evidence type="ECO:0000313" key="2">
    <source>
        <dbReference type="EMBL" id="PQA86274.1"/>
    </source>
</evidence>
<keyword evidence="3" id="KW-1185">Reference proteome</keyword>
<dbReference type="AlphaFoldDB" id="A0A2S7K190"/>
<dbReference type="PANTHER" id="PTHR43943">
    <property type="entry name" value="DEHYDROGENASE/REDUCTASE (SDR FAMILY) MEMBER 4"/>
    <property type="match status" value="1"/>
</dbReference>
<protein>
    <submittedName>
        <fullName evidence="2">Short-chain dehydrogenase</fullName>
    </submittedName>
</protein>
<dbReference type="Pfam" id="PF13561">
    <property type="entry name" value="adh_short_C2"/>
    <property type="match status" value="1"/>
</dbReference>
<dbReference type="FunFam" id="3.40.50.720:FF:000084">
    <property type="entry name" value="Short-chain dehydrogenase reductase"/>
    <property type="match status" value="1"/>
</dbReference>
<dbReference type="OrthoDB" id="9789398at2"/>
<dbReference type="PRINTS" id="PR00080">
    <property type="entry name" value="SDRFAMILY"/>
</dbReference>
<evidence type="ECO:0000313" key="3">
    <source>
        <dbReference type="Proteomes" id="UP000239504"/>
    </source>
</evidence>
<sequence length="255" mass="26838">MTTPIEKTGRAAIVTGSTRGIGNAIATELANAGYNVVISSRRSEACETAADRINEAEGRTVAFPFAADIADRQALEGLVEAANETFGRLDCVVCNAASSPYFGPMRDAPDPDFEAVLKNNILSAHWLTRSSVPHMQNIGGGSIIYIASIGGLRAYDHIGAYSVSKAAMLQLARNYARELGPSNIRVNAISPGVIETDFSKSTIANSKLKTAFERETFVGRLGLPEDIAPMAVFLAGPGSTFLTGQNIVIDGGASV</sequence>
<dbReference type="PRINTS" id="PR00081">
    <property type="entry name" value="GDHRDH"/>
</dbReference>
<dbReference type="EMBL" id="PJCH01000015">
    <property type="protein sequence ID" value="PQA86274.1"/>
    <property type="molecule type" value="Genomic_DNA"/>
</dbReference>
<evidence type="ECO:0000256" key="1">
    <source>
        <dbReference type="ARBA" id="ARBA00006484"/>
    </source>
</evidence>
<dbReference type="InterPro" id="IPR002347">
    <property type="entry name" value="SDR_fam"/>
</dbReference>
<dbReference type="Proteomes" id="UP000239504">
    <property type="component" value="Unassembled WGS sequence"/>
</dbReference>
<reference evidence="2 3" key="1">
    <citation type="submission" date="2017-12" db="EMBL/GenBank/DDBJ databases">
        <authorList>
            <person name="Hurst M.R.H."/>
        </authorList>
    </citation>
    <scope>NUCLEOTIDE SEQUENCE [LARGE SCALE GENOMIC DNA]</scope>
    <source>
        <strain evidence="2 3">SY-3-19</strain>
    </source>
</reference>
<dbReference type="RefSeq" id="WP_104831486.1">
    <property type="nucleotide sequence ID" value="NZ_PJCH01000015.1"/>
</dbReference>
<dbReference type="Gene3D" id="3.40.50.720">
    <property type="entry name" value="NAD(P)-binding Rossmann-like Domain"/>
    <property type="match status" value="1"/>
</dbReference>
<organism evidence="2 3">
    <name type="scientific">Hyphococcus luteus</name>
    <dbReference type="NCBI Taxonomy" id="2058213"/>
    <lineage>
        <taxon>Bacteria</taxon>
        <taxon>Pseudomonadati</taxon>
        <taxon>Pseudomonadota</taxon>
        <taxon>Alphaproteobacteria</taxon>
        <taxon>Parvularculales</taxon>
        <taxon>Parvularculaceae</taxon>
        <taxon>Hyphococcus</taxon>
    </lineage>
</organism>
<gene>
    <name evidence="2" type="ORF">CW354_18165</name>
</gene>
<comment type="similarity">
    <text evidence="1">Belongs to the short-chain dehydrogenases/reductases (SDR) family.</text>
</comment>
<proteinExistence type="inferred from homology"/>